<name>A0A1H0JPJ9_9SPHI</name>
<dbReference type="OrthoDB" id="9817966at2"/>
<dbReference type="RefSeq" id="WP_074612581.1">
    <property type="nucleotide sequence ID" value="NZ_FNGY01000015.1"/>
</dbReference>
<evidence type="ECO:0000313" key="1">
    <source>
        <dbReference type="EMBL" id="SDO45291.1"/>
    </source>
</evidence>
<dbReference type="AlphaFoldDB" id="A0A1H0JPJ9"/>
<dbReference type="Proteomes" id="UP000183200">
    <property type="component" value="Unassembled WGS sequence"/>
</dbReference>
<reference evidence="2" key="1">
    <citation type="submission" date="2016-10" db="EMBL/GenBank/DDBJ databases">
        <authorList>
            <person name="Varghese N."/>
            <person name="Submissions S."/>
        </authorList>
    </citation>
    <scope>NUCLEOTIDE SEQUENCE [LARGE SCALE GENOMIC DNA]</scope>
    <source>
        <strain evidence="2">DSM 19110</strain>
    </source>
</reference>
<evidence type="ECO:0000313" key="2">
    <source>
        <dbReference type="Proteomes" id="UP000183200"/>
    </source>
</evidence>
<protein>
    <submittedName>
        <fullName evidence="1">Uncharacterized protein</fullName>
    </submittedName>
</protein>
<organism evidence="1 2">
    <name type="scientific">Pedobacter steynii</name>
    <dbReference type="NCBI Taxonomy" id="430522"/>
    <lineage>
        <taxon>Bacteria</taxon>
        <taxon>Pseudomonadati</taxon>
        <taxon>Bacteroidota</taxon>
        <taxon>Sphingobacteriia</taxon>
        <taxon>Sphingobacteriales</taxon>
        <taxon>Sphingobacteriaceae</taxon>
        <taxon>Pedobacter</taxon>
    </lineage>
</organism>
<keyword evidence="2" id="KW-1185">Reference proteome</keyword>
<dbReference type="EMBL" id="FNGY01000015">
    <property type="protein sequence ID" value="SDO45291.1"/>
    <property type="molecule type" value="Genomic_DNA"/>
</dbReference>
<gene>
    <name evidence="1" type="ORF">SAMN05421820_11528</name>
</gene>
<sequence length="458" mass="49320">MQKPLDNHIGGVTFIVEGITAAAPAHYETDLINSFNTASDATISNAVNQLRGGPVTLPLQTAPDKPISDAEMRLLDIKIDCAMRELEAEFPLMAGEVLAGLPGKGLLSGEWEHLAVGTPVVTRTTNFRTIHLASPRLKFENNALVDQRKTQVLIAAANPCWGWDLPIQDDGATRFIFDMIDRLLSASQIGTVFTPFLSLFASQAMAGISWNDVLKTARCAAEQISKENDVALLKGSLSALNNMLNTTYLPYKNKIKGTTGETRIRYMQDTYAWGSSIVTGMTGTLGALSANNLGAAALIAYVSGASAIIGLYQDLSTVDVAVKDPKDSPAITAMRNFAGQAARYVESEVAALIRDRSDSIHVVEERQVINRCSGGLAPTCVPIGERVSGYHWQDSIKGNASKTWKVNNDGEIDGQRSICSADMDKYKNPIIDKLRNQLAPLLKASRAFTGATIPPAIP</sequence>
<accession>A0A1H0JPJ9</accession>
<proteinExistence type="predicted"/>